<dbReference type="InterPro" id="IPR020581">
    <property type="entry name" value="GDC_P"/>
</dbReference>
<evidence type="ECO:0000256" key="4">
    <source>
        <dbReference type="HAMAP-Rule" id="MF_00712"/>
    </source>
</evidence>
<evidence type="ECO:0000313" key="7">
    <source>
        <dbReference type="Proteomes" id="UP000031366"/>
    </source>
</evidence>
<dbReference type="GO" id="GO:0009116">
    <property type="term" value="P:nucleoside metabolic process"/>
    <property type="evidence" value="ECO:0007669"/>
    <property type="project" value="InterPro"/>
</dbReference>
<dbReference type="Proteomes" id="UP000031366">
    <property type="component" value="Unassembled WGS sequence"/>
</dbReference>
<dbReference type="SUPFAM" id="SSF53383">
    <property type="entry name" value="PLP-dependent transferases"/>
    <property type="match status" value="1"/>
</dbReference>
<evidence type="ECO:0000313" key="6">
    <source>
        <dbReference type="EMBL" id="KIE47537.1"/>
    </source>
</evidence>
<evidence type="ECO:0000256" key="1">
    <source>
        <dbReference type="ARBA" id="ARBA00003788"/>
    </source>
</evidence>
<dbReference type="PANTHER" id="PTHR42806">
    <property type="entry name" value="GLYCINE CLEAVAGE SYSTEM P-PROTEIN"/>
    <property type="match status" value="1"/>
</dbReference>
<evidence type="ECO:0000256" key="3">
    <source>
        <dbReference type="ARBA" id="ARBA00049026"/>
    </source>
</evidence>
<dbReference type="InterPro" id="IPR015421">
    <property type="entry name" value="PyrdxlP-dep_Trfase_major"/>
</dbReference>
<evidence type="ECO:0000256" key="2">
    <source>
        <dbReference type="ARBA" id="ARBA00023002"/>
    </source>
</evidence>
<dbReference type="InterPro" id="IPR015422">
    <property type="entry name" value="PyrdxlP-dep_Trfase_small"/>
</dbReference>
<dbReference type="GO" id="GO:0004375">
    <property type="term" value="F:glycine dehydrogenase (decarboxylating) activity"/>
    <property type="evidence" value="ECO:0007669"/>
    <property type="project" value="UniProtKB-EC"/>
</dbReference>
<dbReference type="EMBL" id="AYSO01000014">
    <property type="protein sequence ID" value="KIE47537.1"/>
    <property type="molecule type" value="Genomic_DNA"/>
</dbReference>
<dbReference type="Gene3D" id="3.90.1150.10">
    <property type="entry name" value="Aspartate Aminotransferase, domain 1"/>
    <property type="match status" value="1"/>
</dbReference>
<dbReference type="Gene3D" id="3.40.640.10">
    <property type="entry name" value="Type I PLP-dependent aspartate aminotransferase-like (Major domain)"/>
    <property type="match status" value="1"/>
</dbReference>
<feature type="domain" description="Glycine cleavage system P-protein N-terminal" evidence="5">
    <location>
        <begin position="4"/>
        <end position="442"/>
    </location>
</feature>
<keyword evidence="7" id="KW-1185">Reference proteome</keyword>
<dbReference type="GO" id="GO:0019464">
    <property type="term" value="P:glycine decarboxylation via glycine cleavage system"/>
    <property type="evidence" value="ECO:0007669"/>
    <property type="project" value="UniProtKB-UniRule"/>
</dbReference>
<dbReference type="RefSeq" id="WP_039631388.1">
    <property type="nucleotide sequence ID" value="NZ_AYSO01000014.1"/>
</dbReference>
<dbReference type="NCBIfam" id="NF001696">
    <property type="entry name" value="PRK00451.1"/>
    <property type="match status" value="1"/>
</dbReference>
<comment type="similarity">
    <text evidence="4">Belongs to the GcvP family. N-terminal subunit subfamily.</text>
</comment>
<evidence type="ECO:0000259" key="5">
    <source>
        <dbReference type="Pfam" id="PF02347"/>
    </source>
</evidence>
<comment type="caution">
    <text evidence="6">The sequence shown here is derived from an EMBL/GenBank/DDBJ whole genome shotgun (WGS) entry which is preliminary data.</text>
</comment>
<dbReference type="OrthoDB" id="9771867at2"/>
<dbReference type="STRING" id="29341.RSJ17_08740"/>
<dbReference type="Pfam" id="PF02347">
    <property type="entry name" value="GDC-P"/>
    <property type="match status" value="1"/>
</dbReference>
<dbReference type="AlphaFoldDB" id="A0A0C1R273"/>
<keyword evidence="2 4" id="KW-0560">Oxidoreductase</keyword>
<proteinExistence type="inferred from homology"/>
<comment type="catalytic activity">
    <reaction evidence="3 4">
        <text>N(6)-[(R)-lipoyl]-L-lysyl-[glycine-cleavage complex H protein] + glycine + H(+) = N(6)-[(R)-S(8)-aminomethyldihydrolipoyl]-L-lysyl-[glycine-cleavage complex H protein] + CO2</text>
        <dbReference type="Rhea" id="RHEA:24304"/>
        <dbReference type="Rhea" id="RHEA-COMP:10494"/>
        <dbReference type="Rhea" id="RHEA-COMP:10495"/>
        <dbReference type="ChEBI" id="CHEBI:15378"/>
        <dbReference type="ChEBI" id="CHEBI:16526"/>
        <dbReference type="ChEBI" id="CHEBI:57305"/>
        <dbReference type="ChEBI" id="CHEBI:83099"/>
        <dbReference type="ChEBI" id="CHEBI:83143"/>
        <dbReference type="EC" id="1.4.4.2"/>
    </reaction>
</comment>
<protein>
    <recommendedName>
        <fullName evidence="4">Probable glycine dehydrogenase (decarboxylating) subunit 1</fullName>
        <ecNumber evidence="4">1.4.4.2</ecNumber>
    </recommendedName>
    <alternativeName>
        <fullName evidence="4">Glycine cleavage system P-protein subunit 1</fullName>
    </alternativeName>
    <alternativeName>
        <fullName evidence="4">Glycine decarboxylase subunit 1</fullName>
    </alternativeName>
    <alternativeName>
        <fullName evidence="4">Glycine dehydrogenase (aminomethyl-transferring) subunit 1</fullName>
    </alternativeName>
</protein>
<dbReference type="PANTHER" id="PTHR42806:SF1">
    <property type="entry name" value="GLYCINE DEHYDROGENASE (DECARBOXYLATING)"/>
    <property type="match status" value="1"/>
</dbReference>
<accession>A0A0C1R273</accession>
<comment type="subunit">
    <text evidence="4">The glycine cleavage system is composed of four proteins: P, T, L and H. In this organism, the P 'protein' is a heterodimer of two subunits.</text>
</comment>
<dbReference type="InterPro" id="IPR015424">
    <property type="entry name" value="PyrdxlP-dep_Trfase"/>
</dbReference>
<comment type="function">
    <text evidence="1 4">The glycine cleavage system catalyzes the degradation of glycine. The P protein binds the alpha-amino group of glycine through its pyridoxal phosphate cofactor; CO(2) is released and the remaining methylamine moiety is then transferred to the lipoamide cofactor of the H protein.</text>
</comment>
<dbReference type="HAMAP" id="MF_00712">
    <property type="entry name" value="GcvPA"/>
    <property type="match status" value="1"/>
</dbReference>
<dbReference type="CDD" id="cd00613">
    <property type="entry name" value="GDC-P"/>
    <property type="match status" value="1"/>
</dbReference>
<dbReference type="EC" id="1.4.4.2" evidence="4"/>
<dbReference type="InterPro" id="IPR023010">
    <property type="entry name" value="GcvPA"/>
</dbReference>
<reference evidence="6 7" key="1">
    <citation type="journal article" date="2015" name="Infect. Genet. Evol.">
        <title>Genomic sequences of six botulinum neurotoxin-producing strains representing three clostridial species illustrate the mobility and diversity of botulinum neurotoxin genes.</title>
        <authorList>
            <person name="Smith T.J."/>
            <person name="Hill K.K."/>
            <person name="Xie G."/>
            <person name="Foley B.T."/>
            <person name="Williamson C.H."/>
            <person name="Foster J.T."/>
            <person name="Johnson S.L."/>
            <person name="Chertkov O."/>
            <person name="Teshima H."/>
            <person name="Gibbons H.S."/>
            <person name="Johnsky L.A."/>
            <person name="Karavis M.A."/>
            <person name="Smith L.A."/>
        </authorList>
    </citation>
    <scope>NUCLEOTIDE SEQUENCE [LARGE SCALE GENOMIC DNA]</scope>
    <source>
        <strain evidence="6 7">CDC 2741</strain>
    </source>
</reference>
<sequence>MFPYIPNTEKETQEIFDFLSIKSMDDLFKDIPNELKLNRELNLEKSLSEIEVTNRIKDLVRKNKSIDDITCFLGAGSYDHYIPATIKHLIGRSEFYTAYTPYQPEISQGTLQSIFEYQSMICNLTGMEVSNSAMYDGATAAAEASVMAIDATRRKTIAVSSTVNPETRRVLKTYLKFKGYNMVEIEECEGTTNIEKLQSVLDKDIAAVIIQSPNFFGIIEEIGEIEKLVHSNKSLLIMSVDPISLGILKSPGELGADIVVGDGQGLGANISFGGPGLGFLNTTKKLMRKMPGRIAGQTEDVDGERGFVLTLQAREQHIRREKATSNICSDQTLISIGAAVYMATLGKEGIKEIATQCIKKSHYTYEALTSSGKYKPLFNKPFFKEFAIKSETSPCEINKKLLNENILGGYNLAKAYPHYENSMLLCVTEKRTRKEIDTLVKVMEEI</sequence>
<gene>
    <name evidence="4" type="primary">gcvPA</name>
    <name evidence="6" type="ORF">U732_3009</name>
</gene>
<dbReference type="PIRSF" id="PIRSF006815">
    <property type="entry name" value="GcvPA"/>
    <property type="match status" value="1"/>
</dbReference>
<organism evidence="6 7">
    <name type="scientific">Clostridium argentinense CDC 2741</name>
    <dbReference type="NCBI Taxonomy" id="1418104"/>
    <lineage>
        <taxon>Bacteria</taxon>
        <taxon>Bacillati</taxon>
        <taxon>Bacillota</taxon>
        <taxon>Clostridia</taxon>
        <taxon>Eubacteriales</taxon>
        <taxon>Clostridiaceae</taxon>
        <taxon>Clostridium</taxon>
    </lineage>
</organism>
<dbReference type="InterPro" id="IPR049315">
    <property type="entry name" value="GDC-P_N"/>
</dbReference>
<name>A0A0C1R273_9CLOT</name>